<dbReference type="GO" id="GO:0005829">
    <property type="term" value="C:cytosol"/>
    <property type="evidence" value="ECO:0007669"/>
    <property type="project" value="GOC"/>
</dbReference>
<dbReference type="GO" id="GO:0000149">
    <property type="term" value="F:SNARE binding"/>
    <property type="evidence" value="ECO:0007669"/>
    <property type="project" value="TreeGrafter"/>
</dbReference>
<dbReference type="AlphaFoldDB" id="A0A0V0G674"/>
<dbReference type="GO" id="GO:0042147">
    <property type="term" value="P:retrograde transport, endosome to Golgi"/>
    <property type="evidence" value="ECO:0007669"/>
    <property type="project" value="InterPro"/>
</dbReference>
<sequence length="924" mass="105778">MDGFKSKIFDLIHLQGNAKIPIVGNSIDFNIEEASIHEKSDENIANRSDRPSDQEILESIDVRYFNESSNFDAGNYELQKFENITDISKIESHLQKLKQQQLVVSNNVLQMILEKQLACQEEFNRILEVQTCVEEILKNIKSGRDKLGIATRHFTTASLGILANYRKRTLVQQLLRSLNTIKTLHQTESRMSELLQLSDFPGAIALLLECQGVAAMYRHFNCVAALNSKLQDTLVMAEEHLDVALAKICYEFDEEIYKKLQSAYFLLGKTQTAMDQLHMHFTSAVHNTAFNVVLSFVENSSQSGAKTQYTQLCKEVEETNLIPCLLSLCKTLWCIVLSYHQVVCWHQKNPQNNEDTDFESNYNEQYVKQKLNNGLTRLWHDVQTRVSSLVLAANLANYKFDDFLQVLSILHRLSEIGEELCGSDSEEVTNSVRTQSSNYFSKYHASKLDDLKVFFENEAWTQCPVRSDFSFLHLQEFRGLRCTVEQCAGIQLRHDTSIDSSSVGANFFSRFPDPKTRTPFDSNFHMNSVDEDILANVPDDPSGYFSEESEDDEVDMTQAGLDMAREKELTSQCSSSPLLTNTTLTVLRLCGKYLQMSRLLKFIASEVVMALTQLFEYYLYTVYVFFTSDLPSTLCPNVTSLKLQAVLKRIKENLIQDHLMESDKKVAEANISPVVDLTNPDTLCGLKERIIAVESLVFLSEEFNFLKSYLEKLLQSQGSMHVLNQFYNQTVAVSLEIRKPVYACVAWSLVDARQVLAMMSRVDWEVKDVMSQHSKYVDYLIMELQLFHGRLSQLKTRLPIPEQAENILWENVVYFLANLFVEGFSSSKKCSNGGRALMQLDFIQLISKLEKLCSLRPIPYREYVEAYVKAYYQPEDDLESWIKDHSEYTGKHLTALVCSACQNNKKTRQRLCALIEELEKSAVR</sequence>
<dbReference type="GO" id="GO:0032456">
    <property type="term" value="P:endocytic recycling"/>
    <property type="evidence" value="ECO:0007669"/>
    <property type="project" value="InterPro"/>
</dbReference>
<feature type="domain" description="Syndetin C-terminal" evidence="4">
    <location>
        <begin position="683"/>
        <end position="916"/>
    </location>
</feature>
<dbReference type="InterPro" id="IPR019515">
    <property type="entry name" value="VPS54_N"/>
</dbReference>
<evidence type="ECO:0000256" key="3">
    <source>
        <dbReference type="ARBA" id="ARBA00023054"/>
    </source>
</evidence>
<protein>
    <submittedName>
        <fullName evidence="6">Putative coiled-coil domain-containing protein</fullName>
    </submittedName>
</protein>
<dbReference type="GO" id="GO:1990745">
    <property type="term" value="C:EARP complex"/>
    <property type="evidence" value="ECO:0007669"/>
    <property type="project" value="InterPro"/>
</dbReference>
<keyword evidence="1" id="KW-0813">Transport</keyword>
<evidence type="ECO:0000313" key="6">
    <source>
        <dbReference type="EMBL" id="JAP03501.1"/>
    </source>
</evidence>
<dbReference type="GO" id="GO:0015031">
    <property type="term" value="P:protein transport"/>
    <property type="evidence" value="ECO:0007669"/>
    <property type="project" value="UniProtKB-KW"/>
</dbReference>
<dbReference type="Pfam" id="PF10474">
    <property type="entry name" value="Syndetin_C"/>
    <property type="match status" value="1"/>
</dbReference>
<keyword evidence="2" id="KW-0653">Protein transport</keyword>
<dbReference type="InterPro" id="IPR019514">
    <property type="entry name" value="Syndetin_C"/>
</dbReference>
<evidence type="ECO:0000259" key="5">
    <source>
        <dbReference type="Pfam" id="PF10475"/>
    </source>
</evidence>
<keyword evidence="3" id="KW-0175">Coiled coil</keyword>
<reference evidence="6" key="1">
    <citation type="journal article" date="2018" name="J. Proteomics">
        <title>Exploring the molecular complexity of Triatoma dimidiata sialome.</title>
        <authorList>
            <person name="Santiago P.B."/>
            <person name="de Araujo C.N."/>
            <person name="Charneau S."/>
            <person name="Bastos I.M.D."/>
            <person name="Assumpcao T.C.F."/>
            <person name="Queiroz R.M.L."/>
            <person name="Praca Y.R."/>
            <person name="Cordeiro T.M."/>
            <person name="Garcia C.H.S."/>
            <person name="da Silva I.G."/>
            <person name="Raiol T."/>
            <person name="Motta F.N."/>
            <person name="de Araujo Oliveira J.V."/>
            <person name="de Sousa M.V."/>
            <person name="Ribeiro J.M.C."/>
            <person name="de Santana J.M."/>
        </authorList>
    </citation>
    <scope>NUCLEOTIDE SEQUENCE</scope>
    <source>
        <strain evidence="6">Santander</strain>
        <tissue evidence="6">Salivary glands</tissue>
    </source>
</reference>
<evidence type="ECO:0000256" key="2">
    <source>
        <dbReference type="ARBA" id="ARBA00022927"/>
    </source>
</evidence>
<dbReference type="Pfam" id="PF10475">
    <property type="entry name" value="Vps54_N"/>
    <property type="match status" value="1"/>
</dbReference>
<dbReference type="EMBL" id="GECL01002623">
    <property type="protein sequence ID" value="JAP03501.1"/>
    <property type="molecule type" value="Transcribed_RNA"/>
</dbReference>
<dbReference type="PANTHER" id="PTHR13258:SF0">
    <property type="entry name" value="SYNDETIN"/>
    <property type="match status" value="1"/>
</dbReference>
<evidence type="ECO:0000259" key="4">
    <source>
        <dbReference type="Pfam" id="PF10474"/>
    </source>
</evidence>
<dbReference type="PANTHER" id="PTHR13258">
    <property type="entry name" value="SYNDETIN"/>
    <property type="match status" value="1"/>
</dbReference>
<accession>A0A0V0G674</accession>
<evidence type="ECO:0000256" key="1">
    <source>
        <dbReference type="ARBA" id="ARBA00022448"/>
    </source>
</evidence>
<dbReference type="InterPro" id="IPR040047">
    <property type="entry name" value="VPS50"/>
</dbReference>
<proteinExistence type="predicted"/>
<feature type="domain" description="Vacuolar protein sorting-associated protein 54 N-terminal" evidence="5">
    <location>
        <begin position="57"/>
        <end position="345"/>
    </location>
</feature>
<name>A0A0V0G674_TRIDM</name>
<organism evidence="6">
    <name type="scientific">Triatoma dimidiata</name>
    <name type="common">Kissing bug</name>
    <name type="synonym">Meccus dimidiatus</name>
    <dbReference type="NCBI Taxonomy" id="72491"/>
    <lineage>
        <taxon>Eukaryota</taxon>
        <taxon>Metazoa</taxon>
        <taxon>Ecdysozoa</taxon>
        <taxon>Arthropoda</taxon>
        <taxon>Hexapoda</taxon>
        <taxon>Insecta</taxon>
        <taxon>Pterygota</taxon>
        <taxon>Neoptera</taxon>
        <taxon>Paraneoptera</taxon>
        <taxon>Hemiptera</taxon>
        <taxon>Heteroptera</taxon>
        <taxon>Panheteroptera</taxon>
        <taxon>Cimicomorpha</taxon>
        <taxon>Reduviidae</taxon>
        <taxon>Triatominae</taxon>
        <taxon>Triatoma</taxon>
    </lineage>
</organism>